<keyword evidence="4 9" id="KW-0675">Receptor</keyword>
<evidence type="ECO:0000256" key="5">
    <source>
        <dbReference type="ARBA" id="ARBA00023180"/>
    </source>
</evidence>
<evidence type="ECO:0000256" key="6">
    <source>
        <dbReference type="SAM" id="MobiDB-lite"/>
    </source>
</evidence>
<dbReference type="AlphaFoldDB" id="A0AA35STU8"/>
<dbReference type="Proteomes" id="UP001174909">
    <property type="component" value="Unassembled WGS sequence"/>
</dbReference>
<keyword evidence="5" id="KW-0325">Glycoprotein</keyword>
<dbReference type="Pfam" id="PF00041">
    <property type="entry name" value="fn3"/>
    <property type="match status" value="2"/>
</dbReference>
<proteinExistence type="predicted"/>
<dbReference type="PANTHER" id="PTHR23036">
    <property type="entry name" value="CYTOKINE RECEPTOR"/>
    <property type="match status" value="1"/>
</dbReference>
<dbReference type="CDD" id="cd00063">
    <property type="entry name" value="FN3"/>
    <property type="match status" value="2"/>
</dbReference>
<dbReference type="GO" id="GO:0004896">
    <property type="term" value="F:cytokine receptor activity"/>
    <property type="evidence" value="ECO:0007669"/>
    <property type="project" value="TreeGrafter"/>
</dbReference>
<dbReference type="InterPro" id="IPR003961">
    <property type="entry name" value="FN3_dom"/>
</dbReference>
<feature type="domain" description="Fibronectin type-III" evidence="8">
    <location>
        <begin position="22"/>
        <end position="116"/>
    </location>
</feature>
<evidence type="ECO:0000256" key="3">
    <source>
        <dbReference type="ARBA" id="ARBA00023157"/>
    </source>
</evidence>
<evidence type="ECO:0000259" key="8">
    <source>
        <dbReference type="PROSITE" id="PS50853"/>
    </source>
</evidence>
<dbReference type="PRINTS" id="PR00014">
    <property type="entry name" value="FNTYPEIII"/>
</dbReference>
<dbReference type="GO" id="GO:0009897">
    <property type="term" value="C:external side of plasma membrane"/>
    <property type="evidence" value="ECO:0007669"/>
    <property type="project" value="TreeGrafter"/>
</dbReference>
<dbReference type="Gene3D" id="2.60.40.10">
    <property type="entry name" value="Immunoglobulins"/>
    <property type="match status" value="2"/>
</dbReference>
<keyword evidence="3" id="KW-1015">Disulfide bond</keyword>
<dbReference type="InterPro" id="IPR050379">
    <property type="entry name" value="Type-I_Cytokine_Rcpt"/>
</dbReference>
<dbReference type="SUPFAM" id="SSF49265">
    <property type="entry name" value="Fibronectin type III"/>
    <property type="match status" value="2"/>
</dbReference>
<gene>
    <name evidence="9" type="ORF">GBAR_LOCUS19937</name>
</gene>
<dbReference type="PANTHER" id="PTHR23036:SF151">
    <property type="entry name" value="FIBRONECTIN TYPE-III DOMAIN-CONTAINING PROTEIN"/>
    <property type="match status" value="1"/>
</dbReference>
<dbReference type="EMBL" id="CASHTH010002810">
    <property type="protein sequence ID" value="CAI8035579.1"/>
    <property type="molecule type" value="Genomic_DNA"/>
</dbReference>
<dbReference type="FunFam" id="2.60.40.10:FF:000028">
    <property type="entry name" value="Neuronal cell adhesion molecule"/>
    <property type="match status" value="2"/>
</dbReference>
<accession>A0AA35STU8</accession>
<feature type="compositionally biased region" description="Basic and acidic residues" evidence="6">
    <location>
        <begin position="382"/>
        <end position="392"/>
    </location>
</feature>
<evidence type="ECO:0000256" key="1">
    <source>
        <dbReference type="ARBA" id="ARBA00022729"/>
    </source>
</evidence>
<evidence type="ECO:0000313" key="10">
    <source>
        <dbReference type="Proteomes" id="UP001174909"/>
    </source>
</evidence>
<feature type="domain" description="Fibronectin type-III" evidence="8">
    <location>
        <begin position="201"/>
        <end position="295"/>
    </location>
</feature>
<evidence type="ECO:0000256" key="7">
    <source>
        <dbReference type="SAM" id="Phobius"/>
    </source>
</evidence>
<feature type="region of interest" description="Disordered" evidence="6">
    <location>
        <begin position="352"/>
        <end position="392"/>
    </location>
</feature>
<dbReference type="InterPro" id="IPR036116">
    <property type="entry name" value="FN3_sf"/>
</dbReference>
<reference evidence="9" key="1">
    <citation type="submission" date="2023-03" db="EMBL/GenBank/DDBJ databases">
        <authorList>
            <person name="Steffen K."/>
            <person name="Cardenas P."/>
        </authorList>
    </citation>
    <scope>NUCLEOTIDE SEQUENCE</scope>
</reference>
<evidence type="ECO:0000313" key="9">
    <source>
        <dbReference type="EMBL" id="CAI8035579.1"/>
    </source>
</evidence>
<keyword evidence="7" id="KW-0812">Transmembrane</keyword>
<dbReference type="GO" id="GO:0043235">
    <property type="term" value="C:receptor complex"/>
    <property type="evidence" value="ECO:0007669"/>
    <property type="project" value="TreeGrafter"/>
</dbReference>
<name>A0AA35STU8_GEOBA</name>
<dbReference type="GO" id="GO:0019955">
    <property type="term" value="F:cytokine binding"/>
    <property type="evidence" value="ECO:0007669"/>
    <property type="project" value="TreeGrafter"/>
</dbReference>
<feature type="transmembrane region" description="Helical" evidence="7">
    <location>
        <begin position="306"/>
        <end position="330"/>
    </location>
</feature>
<keyword evidence="7" id="KW-1133">Transmembrane helix</keyword>
<protein>
    <submittedName>
        <fullName evidence="9">Receptor-type tyrosine-protein phosphatase F</fullName>
    </submittedName>
</protein>
<keyword evidence="10" id="KW-1185">Reference proteome</keyword>
<keyword evidence="2" id="KW-0677">Repeat</keyword>
<evidence type="ECO:0000256" key="2">
    <source>
        <dbReference type="ARBA" id="ARBA00022737"/>
    </source>
</evidence>
<evidence type="ECO:0000256" key="4">
    <source>
        <dbReference type="ARBA" id="ARBA00023170"/>
    </source>
</evidence>
<dbReference type="PROSITE" id="PS50853">
    <property type="entry name" value="FN3"/>
    <property type="match status" value="2"/>
</dbReference>
<sequence>MLWEAKHRVFSNQTQPAAPSAPPQDIVAVNQTLFTITISWQPVDCAHMNGNIRGYKVKYWERGSGNETKLDGNTTGTSYTLTDLQSSTTYVIQVAAENDAGVGVFGNLNASTLLFEVSVASTTIGVTLGQVENDVLITWNRTSSQCVDNGESFKTHPLSNSTMYMIPALEEYTEYNITVCINDSTCAFSIVTTNQAAPSAAPEEIKLKEKSSTSITIMWSPVPCDHHNGNITGYVVMLKKLDNGVSRSLTTRGSTMEYMIPGLEPSTEYEIQVAAFTIAAGPFTNDSLLASTLADTREGGSDVGGVVAGVIVSVLFLIGATLCIIAAIWLMRRKKSTLKGLFSMGHFKVTHKRRTSPHSRDIQDISLDQLSTGESLAGGELSSEKDELKRRR</sequence>
<dbReference type="InterPro" id="IPR013783">
    <property type="entry name" value="Ig-like_fold"/>
</dbReference>
<dbReference type="SMART" id="SM00060">
    <property type="entry name" value="FN3"/>
    <property type="match status" value="3"/>
</dbReference>
<organism evidence="9 10">
    <name type="scientific">Geodia barretti</name>
    <name type="common">Barrett's horny sponge</name>
    <dbReference type="NCBI Taxonomy" id="519541"/>
    <lineage>
        <taxon>Eukaryota</taxon>
        <taxon>Metazoa</taxon>
        <taxon>Porifera</taxon>
        <taxon>Demospongiae</taxon>
        <taxon>Heteroscleromorpha</taxon>
        <taxon>Tetractinellida</taxon>
        <taxon>Astrophorina</taxon>
        <taxon>Geodiidae</taxon>
        <taxon>Geodia</taxon>
    </lineage>
</organism>
<keyword evidence="1" id="KW-0732">Signal</keyword>
<comment type="caution">
    <text evidence="9">The sequence shown here is derived from an EMBL/GenBank/DDBJ whole genome shotgun (WGS) entry which is preliminary data.</text>
</comment>
<keyword evidence="7" id="KW-0472">Membrane</keyword>